<protein>
    <submittedName>
        <fullName evidence="2">Uncharacterized protein</fullName>
    </submittedName>
</protein>
<evidence type="ECO:0000313" key="2">
    <source>
        <dbReference type="EMBL" id="CCI81413.1"/>
    </source>
</evidence>
<organism evidence="2 3">
    <name type="scientific">Lactobacillus hominis DSM 23910 = CRBIP 24.179</name>
    <dbReference type="NCBI Taxonomy" id="1423758"/>
    <lineage>
        <taxon>Bacteria</taxon>
        <taxon>Bacillati</taxon>
        <taxon>Bacillota</taxon>
        <taxon>Bacilli</taxon>
        <taxon>Lactobacillales</taxon>
        <taxon>Lactobacillaceae</taxon>
        <taxon>Lactobacillus</taxon>
    </lineage>
</organism>
<feature type="transmembrane region" description="Helical" evidence="1">
    <location>
        <begin position="7"/>
        <end position="26"/>
    </location>
</feature>
<keyword evidence="3" id="KW-1185">Reference proteome</keyword>
<name>I7IVG7_9LACO</name>
<keyword evidence="1" id="KW-1133">Transmembrane helix</keyword>
<evidence type="ECO:0000256" key="1">
    <source>
        <dbReference type="SAM" id="Phobius"/>
    </source>
</evidence>
<proteinExistence type="predicted"/>
<evidence type="ECO:0000313" key="3">
    <source>
        <dbReference type="Proteomes" id="UP000009320"/>
    </source>
</evidence>
<feature type="transmembrane region" description="Helical" evidence="1">
    <location>
        <begin position="118"/>
        <end position="137"/>
    </location>
</feature>
<dbReference type="EMBL" id="CAKE01000002">
    <property type="protein sequence ID" value="CCI81413.1"/>
    <property type="molecule type" value="Genomic_DNA"/>
</dbReference>
<dbReference type="STRING" id="1423758.FC41_GL000467"/>
<gene>
    <name evidence="2" type="ORF">BN55_07590</name>
</gene>
<dbReference type="PATRIC" id="fig|1423758.3.peg.472"/>
<comment type="caution">
    <text evidence="2">The sequence shown here is derived from an EMBL/GenBank/DDBJ whole genome shotgun (WGS) entry which is preliminary data.</text>
</comment>
<dbReference type="AlphaFoldDB" id="I7IVG7"/>
<dbReference type="eggNOG" id="ENOG5032PVG">
    <property type="taxonomic scope" value="Bacteria"/>
</dbReference>
<sequence>MRTRNRILFISILIILIGLLGGFSLIRHAHTPDFINLYFDSNLISLYIEPFFFILTTAEIVWLNPIRNYAIIRNQNHKILTKLIALIILNWLLLYTSLLLPFMFLNKPFFILGKINDGIFIVLIHIFIVLILSLLLIKVYESSNPYFLLFLVILIITTYHFSIEKRILLPLYSQFFDPLWRAKHHIYG</sequence>
<feature type="transmembrane region" description="Helical" evidence="1">
    <location>
        <begin position="146"/>
        <end position="163"/>
    </location>
</feature>
<keyword evidence="1" id="KW-0812">Transmembrane</keyword>
<reference evidence="2 3" key="1">
    <citation type="submission" date="2012-06" db="EMBL/GenBank/DDBJ databases">
        <title>Draft Genome Sequence of Lactobacillus hominis Strain CRBIP 24.179T, isolated from human intestine.</title>
        <authorList>
            <person name="Cousin S."/>
            <person name="Ma L."/>
            <person name="Bizet C."/>
            <person name="Loux V."/>
            <person name="Bouchier C."/>
            <person name="Clermont D."/>
            <person name="Creno S."/>
        </authorList>
    </citation>
    <scope>NUCLEOTIDE SEQUENCE [LARGE SCALE GENOMIC DNA]</scope>
    <source>
        <strain evidence="3">CRBIP 24.179T</strain>
    </source>
</reference>
<dbReference type="OrthoDB" id="2298926at2"/>
<accession>I7IVG7</accession>
<dbReference type="RefSeq" id="WP_008470159.1">
    <property type="nucleotide sequence ID" value="NZ_AYZP01000010.1"/>
</dbReference>
<keyword evidence="1" id="KW-0472">Membrane</keyword>
<feature type="transmembrane region" description="Helical" evidence="1">
    <location>
        <begin position="83"/>
        <end position="106"/>
    </location>
</feature>
<dbReference type="Proteomes" id="UP000009320">
    <property type="component" value="Unassembled WGS sequence"/>
</dbReference>
<dbReference type="GeneID" id="82846684"/>
<feature type="transmembrane region" description="Helical" evidence="1">
    <location>
        <begin position="46"/>
        <end position="63"/>
    </location>
</feature>